<evidence type="ECO:0000256" key="1">
    <source>
        <dbReference type="SAM" id="MobiDB-lite"/>
    </source>
</evidence>
<evidence type="ECO:0000313" key="3">
    <source>
        <dbReference type="Proteomes" id="UP001153269"/>
    </source>
</evidence>
<feature type="region of interest" description="Disordered" evidence="1">
    <location>
        <begin position="36"/>
        <end position="84"/>
    </location>
</feature>
<gene>
    <name evidence="2" type="ORF">PLEPLA_LOCUS6396</name>
</gene>
<name>A0A9N7TT44_PLEPL</name>
<reference evidence="2" key="1">
    <citation type="submission" date="2020-03" db="EMBL/GenBank/DDBJ databases">
        <authorList>
            <person name="Weist P."/>
        </authorList>
    </citation>
    <scope>NUCLEOTIDE SEQUENCE</scope>
</reference>
<comment type="caution">
    <text evidence="2">The sequence shown here is derived from an EMBL/GenBank/DDBJ whole genome shotgun (WGS) entry which is preliminary data.</text>
</comment>
<dbReference type="EMBL" id="CADEAL010000333">
    <property type="protein sequence ID" value="CAB1418570.1"/>
    <property type="molecule type" value="Genomic_DNA"/>
</dbReference>
<sequence length="127" mass="13768">MRCLTTLGLGKVLYLGSIPGASVCGPAERRDRPQCSPIIVREPPPHLAGWKPVVSPPTPHPSKPQTSSSRAQAAIGPFTPELRNGLNQISPVTITSSDIFSQIGRRFRACALRSAARWRERSGESRD</sequence>
<accession>A0A9N7TT44</accession>
<dbReference type="Proteomes" id="UP001153269">
    <property type="component" value="Unassembled WGS sequence"/>
</dbReference>
<proteinExistence type="predicted"/>
<protein>
    <submittedName>
        <fullName evidence="2">Uncharacterized protein</fullName>
    </submittedName>
</protein>
<keyword evidence="3" id="KW-1185">Reference proteome</keyword>
<evidence type="ECO:0000313" key="2">
    <source>
        <dbReference type="EMBL" id="CAB1418570.1"/>
    </source>
</evidence>
<dbReference type="AlphaFoldDB" id="A0A9N7TT44"/>
<organism evidence="2 3">
    <name type="scientific">Pleuronectes platessa</name>
    <name type="common">European plaice</name>
    <dbReference type="NCBI Taxonomy" id="8262"/>
    <lineage>
        <taxon>Eukaryota</taxon>
        <taxon>Metazoa</taxon>
        <taxon>Chordata</taxon>
        <taxon>Craniata</taxon>
        <taxon>Vertebrata</taxon>
        <taxon>Euteleostomi</taxon>
        <taxon>Actinopterygii</taxon>
        <taxon>Neopterygii</taxon>
        <taxon>Teleostei</taxon>
        <taxon>Neoteleostei</taxon>
        <taxon>Acanthomorphata</taxon>
        <taxon>Carangaria</taxon>
        <taxon>Pleuronectiformes</taxon>
        <taxon>Pleuronectoidei</taxon>
        <taxon>Pleuronectidae</taxon>
        <taxon>Pleuronectes</taxon>
    </lineage>
</organism>